<accession>A0AAV4M027</accession>
<dbReference type="Proteomes" id="UP001497744">
    <property type="component" value="Unassembled WGS sequence"/>
</dbReference>
<evidence type="ECO:0000313" key="2">
    <source>
        <dbReference type="EMBL" id="GIX65436.1"/>
    </source>
</evidence>
<reference evidence="2 3" key="1">
    <citation type="submission" date="2021-06" db="EMBL/GenBank/DDBJ databases">
        <title>Genome sequence of Babesia caballi.</title>
        <authorList>
            <person name="Yamagishi J."/>
            <person name="Kidaka T."/>
            <person name="Ochi A."/>
        </authorList>
    </citation>
    <scope>NUCLEOTIDE SEQUENCE [LARGE SCALE GENOMIC DNA]</scope>
    <source>
        <strain evidence="2">USDA-D6B2</strain>
    </source>
</reference>
<dbReference type="GO" id="GO:0005737">
    <property type="term" value="C:cytoplasm"/>
    <property type="evidence" value="ECO:0007669"/>
    <property type="project" value="InterPro"/>
</dbReference>
<evidence type="ECO:0000259" key="1">
    <source>
        <dbReference type="Pfam" id="PF04194"/>
    </source>
</evidence>
<dbReference type="GeneID" id="94196917"/>
<keyword evidence="3" id="KW-1185">Reference proteome</keyword>
<dbReference type="PANTHER" id="PTHR12298">
    <property type="entry name" value="PCDC2 PROGRAMMED CELL DEATH PROTEIN 2 -RELATED"/>
    <property type="match status" value="1"/>
</dbReference>
<dbReference type="EMBL" id="BPLF01000004">
    <property type="protein sequence ID" value="GIX65436.1"/>
    <property type="molecule type" value="Genomic_DNA"/>
</dbReference>
<organism evidence="2 3">
    <name type="scientific">Babesia caballi</name>
    <dbReference type="NCBI Taxonomy" id="5871"/>
    <lineage>
        <taxon>Eukaryota</taxon>
        <taxon>Sar</taxon>
        <taxon>Alveolata</taxon>
        <taxon>Apicomplexa</taxon>
        <taxon>Aconoidasida</taxon>
        <taxon>Piroplasmida</taxon>
        <taxon>Babesiidae</taxon>
        <taxon>Babesia</taxon>
    </lineage>
</organism>
<dbReference type="InterPro" id="IPR007320">
    <property type="entry name" value="PDCD2_C"/>
</dbReference>
<dbReference type="Pfam" id="PF04194">
    <property type="entry name" value="PDCD2_C"/>
    <property type="match status" value="1"/>
</dbReference>
<dbReference type="RefSeq" id="XP_067717505.1">
    <property type="nucleotide sequence ID" value="XM_067861404.1"/>
</dbReference>
<feature type="domain" description="Programmed cell death protein 2 C-terminal" evidence="1">
    <location>
        <begin position="256"/>
        <end position="362"/>
    </location>
</feature>
<dbReference type="PANTHER" id="PTHR12298:SF4">
    <property type="entry name" value="PROGRAMMED CELL DEATH PROTEIN 2"/>
    <property type="match status" value="1"/>
</dbReference>
<dbReference type="AlphaFoldDB" id="A0AAV4M027"/>
<protein>
    <submittedName>
        <fullName evidence="2">Programmed cell death protein 2</fullName>
    </submittedName>
</protein>
<evidence type="ECO:0000313" key="3">
    <source>
        <dbReference type="Proteomes" id="UP001497744"/>
    </source>
</evidence>
<name>A0AAV4M027_BABCB</name>
<gene>
    <name evidence="2" type="ORF">BcabD6B2_48710</name>
</gene>
<proteinExistence type="predicted"/>
<comment type="caution">
    <text evidence="2">The sequence shown here is derived from an EMBL/GenBank/DDBJ whole genome shotgun (WGS) entry which is preliminary data.</text>
</comment>
<sequence>MGDSTRESVELFAKVAPGESWECQRQFFPSKLGGHPAWLEPEKLPPEAAFACRGCAGVMSFVLQLYAPDDDEPSGDAFHRALFLFACQPCGTQWRAYRSQLPRANRHYSDHPEPPGTNFPQPGAAVARQCCPACWIPSSGEAAEGDVVAGSSKVCDVTEEGGGLAEWWENGGTGWRALHPRCKVATRHQTLEATFPEALLLICEGDIQEPDNHLAHERELYRRYQEMRAAGGGEEELDESEEKAIESIQQERLVVDRSFERFCKRTTPSEVLYYCRDGTPLWTSDRAPRLRCAEAGESAGGGGVVPACERCGGPRSFEFQVLPQMHSHLRAARLDFASVVVYTCAASCRLAGEYQQEFVYVEQDLSLAAR</sequence>